<organism evidence="8 9">
    <name type="scientific">Mycolicibacterium poriferae</name>
    <dbReference type="NCBI Taxonomy" id="39694"/>
    <lineage>
        <taxon>Bacteria</taxon>
        <taxon>Bacillati</taxon>
        <taxon>Actinomycetota</taxon>
        <taxon>Actinomycetes</taxon>
        <taxon>Mycobacteriales</taxon>
        <taxon>Mycobacteriaceae</taxon>
        <taxon>Mycolicibacterium</taxon>
    </lineage>
</organism>
<dbReference type="EMBL" id="AP022570">
    <property type="protein sequence ID" value="BBX54025.1"/>
    <property type="molecule type" value="Genomic_DNA"/>
</dbReference>
<dbReference type="SUPFAM" id="SSF53474">
    <property type="entry name" value="alpha/beta-Hydrolases"/>
    <property type="match status" value="1"/>
</dbReference>
<dbReference type="AlphaFoldDB" id="A0A6N4VGN6"/>
<evidence type="ECO:0000256" key="5">
    <source>
        <dbReference type="ARBA" id="ARBA00022801"/>
    </source>
</evidence>
<evidence type="ECO:0000256" key="6">
    <source>
        <dbReference type="HAMAP-Rule" id="MF_01230"/>
    </source>
</evidence>
<feature type="domain" description="AB hydrolase-1" evidence="7">
    <location>
        <begin position="48"/>
        <end position="283"/>
    </location>
</feature>
<dbReference type="InterPro" id="IPR000073">
    <property type="entry name" value="AB_hydrolase_1"/>
</dbReference>
<feature type="active site" description="Proton donor" evidence="6">
    <location>
        <position position="250"/>
    </location>
</feature>
<dbReference type="Gene3D" id="3.40.50.1820">
    <property type="entry name" value="alpha/beta hydrolase"/>
    <property type="match status" value="1"/>
</dbReference>
<dbReference type="PRINTS" id="PR00111">
    <property type="entry name" value="ABHYDROLASE"/>
</dbReference>
<comment type="similarity">
    <text evidence="2 6">Belongs to the haloalkane dehalogenase family. Type 1 subfamily.</text>
</comment>
<dbReference type="InterPro" id="IPR000639">
    <property type="entry name" value="Epox_hydrolase-like"/>
</dbReference>
<keyword evidence="5 6" id="KW-0378">Hydrolase</keyword>
<evidence type="ECO:0000256" key="1">
    <source>
        <dbReference type="ARBA" id="ARBA00001644"/>
    </source>
</evidence>
<dbReference type="RefSeq" id="WP_163678771.1">
    <property type="nucleotide sequence ID" value="NZ_AP022570.1"/>
</dbReference>
<dbReference type="InterPro" id="IPR023489">
    <property type="entry name" value="Haloalkane_dehalogenase_1"/>
</dbReference>
<comment type="function">
    <text evidence="6">Catalyzes hydrolytic cleavage of carbon-halogen bonds in halogenated aliphatic compounds, leading to the formation of the corresponding primary alcohols, halide ions and protons.</text>
</comment>
<comment type="subunit">
    <text evidence="3 6">Monomer.</text>
</comment>
<evidence type="ECO:0000256" key="3">
    <source>
        <dbReference type="ARBA" id="ARBA00011245"/>
    </source>
</evidence>
<evidence type="ECO:0000313" key="8">
    <source>
        <dbReference type="EMBL" id="BBX54025.1"/>
    </source>
</evidence>
<feature type="active site" description="Proton acceptor" evidence="6">
    <location>
        <position position="279"/>
    </location>
</feature>
<protein>
    <recommendedName>
        <fullName evidence="4 6">Haloalkane dehalogenase</fullName>
        <ecNumber evidence="4 6">3.8.1.5</ecNumber>
    </recommendedName>
</protein>
<dbReference type="PANTHER" id="PTHR42977">
    <property type="entry name" value="HYDROLASE-RELATED"/>
    <property type="match status" value="1"/>
</dbReference>
<dbReference type="InterPro" id="IPR051340">
    <property type="entry name" value="Haloalkane_dehalogenase"/>
</dbReference>
<comment type="catalytic activity">
    <reaction evidence="1 6">
        <text>1-haloalkane + H2O = a halide anion + a primary alcohol + H(+)</text>
        <dbReference type="Rhea" id="RHEA:19081"/>
        <dbReference type="ChEBI" id="CHEBI:15377"/>
        <dbReference type="ChEBI" id="CHEBI:15378"/>
        <dbReference type="ChEBI" id="CHEBI:15734"/>
        <dbReference type="ChEBI" id="CHEBI:16042"/>
        <dbReference type="ChEBI" id="CHEBI:18060"/>
        <dbReference type="EC" id="3.8.1.5"/>
    </reaction>
</comment>
<evidence type="ECO:0000259" key="7">
    <source>
        <dbReference type="Pfam" id="PF00561"/>
    </source>
</evidence>
<evidence type="ECO:0000313" key="9">
    <source>
        <dbReference type="Proteomes" id="UP000466785"/>
    </source>
</evidence>
<dbReference type="KEGG" id="mpof:MPOR_50510"/>
<dbReference type="HAMAP" id="MF_01230">
    <property type="entry name" value="Haloalk_dehal_type1"/>
    <property type="match status" value="1"/>
</dbReference>
<dbReference type="Pfam" id="PF00561">
    <property type="entry name" value="Abhydrolase_1"/>
    <property type="match status" value="1"/>
</dbReference>
<dbReference type="NCBIfam" id="NF002043">
    <property type="entry name" value="PRK00870.1"/>
    <property type="match status" value="1"/>
</dbReference>
<evidence type="ECO:0000256" key="4">
    <source>
        <dbReference type="ARBA" id="ARBA00012065"/>
    </source>
</evidence>
<feature type="active site" description="Nucleophile" evidence="6">
    <location>
        <position position="123"/>
    </location>
</feature>
<dbReference type="Proteomes" id="UP000466785">
    <property type="component" value="Chromosome"/>
</dbReference>
<dbReference type="PANTHER" id="PTHR42977:SF3">
    <property type="entry name" value="AB HYDROLASE-1 DOMAIN-CONTAINING PROTEIN"/>
    <property type="match status" value="1"/>
</dbReference>
<dbReference type="EC" id="3.8.1.5" evidence="4 6"/>
<name>A0A6N4VGN6_9MYCO</name>
<sequence length="302" mass="33521">MDILRTPESRFANLPGYPFEPHYVDVSAADMPTVRMHYVDEGPRDGEPVVLLHGEPTWSYLYRTMIPPLVAAGYRVLAPDLIGFGRSDKPTRFEDYTYLRHVQWVTSWIETLDLTGITAFVQDWGSLIGLRIAGEHGQRFSRLVVGNGFLPIADRPTPPAFQLWRAFAKYSPVLPSGRLVAVGTTSKVPAPVRAAYDAPFPDKRYQAGARAFPQLVPTSPDNPAIPANRAAWEALGRWDKPFLALFGSKDPILGRADAPLIRHIPGAAGQPHARLHGSHFVQEDCGPELADRMISWMMTKTS</sequence>
<reference evidence="8 9" key="1">
    <citation type="journal article" date="2019" name="Emerg. Microbes Infect.">
        <title>Comprehensive subspecies identification of 175 nontuberculous mycobacteria species based on 7547 genomic profiles.</title>
        <authorList>
            <person name="Matsumoto Y."/>
            <person name="Kinjo T."/>
            <person name="Motooka D."/>
            <person name="Nabeya D."/>
            <person name="Jung N."/>
            <person name="Uechi K."/>
            <person name="Horii T."/>
            <person name="Iida T."/>
            <person name="Fujita J."/>
            <person name="Nakamura S."/>
        </authorList>
    </citation>
    <scope>NUCLEOTIDE SEQUENCE [LARGE SCALE GENOMIC DNA]</scope>
    <source>
        <strain evidence="8 9">JCM 12603</strain>
    </source>
</reference>
<keyword evidence="9" id="KW-1185">Reference proteome</keyword>
<dbReference type="GO" id="GO:0004301">
    <property type="term" value="F:epoxide hydrolase activity"/>
    <property type="evidence" value="ECO:0007669"/>
    <property type="project" value="TreeGrafter"/>
</dbReference>
<gene>
    <name evidence="8" type="primary">dhmA1</name>
    <name evidence="6" type="synonym">dhmA</name>
    <name evidence="8" type="ORF">MPOR_50510</name>
</gene>
<evidence type="ECO:0000256" key="2">
    <source>
        <dbReference type="ARBA" id="ARBA00008794"/>
    </source>
</evidence>
<dbReference type="InterPro" id="IPR029058">
    <property type="entry name" value="AB_hydrolase_fold"/>
</dbReference>
<dbReference type="GO" id="GO:0018786">
    <property type="term" value="F:haloalkane dehalogenase activity"/>
    <property type="evidence" value="ECO:0007669"/>
    <property type="project" value="UniProtKB-UniRule"/>
</dbReference>
<proteinExistence type="inferred from homology"/>
<dbReference type="PRINTS" id="PR00412">
    <property type="entry name" value="EPOXHYDRLASE"/>
</dbReference>
<accession>A0A6N4VGN6</accession>